<reference evidence="1 2" key="1">
    <citation type="submission" date="2019-10" db="EMBL/GenBank/DDBJ databases">
        <title>Whole genome shotgun sequence of Acrocarpospora pleiomorpha NBRC 16267.</title>
        <authorList>
            <person name="Ichikawa N."/>
            <person name="Kimura A."/>
            <person name="Kitahashi Y."/>
            <person name="Komaki H."/>
            <person name="Oguchi A."/>
        </authorList>
    </citation>
    <scope>NUCLEOTIDE SEQUENCE [LARGE SCALE GENOMIC DNA]</scope>
    <source>
        <strain evidence="1 2">NBRC 16267</strain>
    </source>
</reference>
<dbReference type="AlphaFoldDB" id="A0A5M3X8Y4"/>
<sequence>MAQLLQTWDVELGYTGLTGLEEGRPEDVPIGGEPMWCIYHVHKASGAHVDHAFPHSLFEWRCAEYGIKPGDVDTLLEVAQYEPFIPDPRDTLVFNDEAARAILQEIHGLPGPHTPGVSDETRRQAHLHRIQAVKTHRIKIAAAPRKERQDALIYVGSRRQADPHPLDPIRQGLSLDPHRVAARQLTLDHLRASKERFVLPSHTLKPPGGFVGMQLPALLGTA</sequence>
<dbReference type="OrthoDB" id="3629588at2"/>
<gene>
    <name evidence="1" type="ORF">Aple_010820</name>
</gene>
<dbReference type="Proteomes" id="UP000377595">
    <property type="component" value="Unassembled WGS sequence"/>
</dbReference>
<accession>A0A5M3X8Y4</accession>
<dbReference type="EMBL" id="BLAF01000006">
    <property type="protein sequence ID" value="GES18187.1"/>
    <property type="molecule type" value="Genomic_DNA"/>
</dbReference>
<evidence type="ECO:0000313" key="1">
    <source>
        <dbReference type="EMBL" id="GES18187.1"/>
    </source>
</evidence>
<protein>
    <submittedName>
        <fullName evidence="1">Uncharacterized protein</fullName>
    </submittedName>
</protein>
<dbReference type="RefSeq" id="WP_155343327.1">
    <property type="nucleotide sequence ID" value="NZ_BAAAHM010000017.1"/>
</dbReference>
<keyword evidence="2" id="KW-1185">Reference proteome</keyword>
<evidence type="ECO:0000313" key="2">
    <source>
        <dbReference type="Proteomes" id="UP000377595"/>
    </source>
</evidence>
<name>A0A5M3X8Y4_9ACTN</name>
<organism evidence="1 2">
    <name type="scientific">Acrocarpospora pleiomorpha</name>
    <dbReference type="NCBI Taxonomy" id="90975"/>
    <lineage>
        <taxon>Bacteria</taxon>
        <taxon>Bacillati</taxon>
        <taxon>Actinomycetota</taxon>
        <taxon>Actinomycetes</taxon>
        <taxon>Streptosporangiales</taxon>
        <taxon>Streptosporangiaceae</taxon>
        <taxon>Acrocarpospora</taxon>
    </lineage>
</organism>
<comment type="caution">
    <text evidence="1">The sequence shown here is derived from an EMBL/GenBank/DDBJ whole genome shotgun (WGS) entry which is preliminary data.</text>
</comment>
<proteinExistence type="predicted"/>